<dbReference type="SUPFAM" id="SSF53474">
    <property type="entry name" value="alpha/beta-Hydrolases"/>
    <property type="match status" value="1"/>
</dbReference>
<dbReference type="Gene3D" id="3.40.50.12670">
    <property type="match status" value="1"/>
</dbReference>
<dbReference type="InterPro" id="IPR001563">
    <property type="entry name" value="Peptidase_S10"/>
</dbReference>
<evidence type="ECO:0000256" key="1">
    <source>
        <dbReference type="ARBA" id="ARBA00009431"/>
    </source>
</evidence>
<evidence type="ECO:0000313" key="3">
    <source>
        <dbReference type="Proteomes" id="UP001408789"/>
    </source>
</evidence>
<sequence length="139" mass="16082">MIGEWAASNYTLHYRQEKNDTMYYSYDIFSSFSYHVKLSTKKCQALIFSGDQDFTFPYVGVEQWIASLNLDVEVPWKPFYVDDQVGGYETKYAQNEYSLTYATIRGAGHTIAIYKPKEVALLVRGWLSSQTYSSISEMK</sequence>
<dbReference type="Proteomes" id="UP001408789">
    <property type="component" value="Unassembled WGS sequence"/>
</dbReference>
<dbReference type="Pfam" id="PF00450">
    <property type="entry name" value="Peptidase_S10"/>
    <property type="match status" value="1"/>
</dbReference>
<dbReference type="AlphaFoldDB" id="A0AAP0GQY9"/>
<comment type="similarity">
    <text evidence="1">Belongs to the peptidase S10 family.</text>
</comment>
<keyword evidence="3" id="KW-1185">Reference proteome</keyword>
<proteinExistence type="inferred from homology"/>
<reference evidence="2 3" key="1">
    <citation type="submission" date="2024-04" db="EMBL/GenBank/DDBJ databases">
        <title>The reference genome of an endangered Asteraceae, Deinandra increscens subsp. villosa, native to the Central Coast of California.</title>
        <authorList>
            <person name="Guilliams M."/>
            <person name="Hasenstab-Lehman K."/>
            <person name="Meyer R."/>
            <person name="Mcevoy S."/>
        </authorList>
    </citation>
    <scope>NUCLEOTIDE SEQUENCE [LARGE SCALE GENOMIC DNA]</scope>
    <source>
        <tissue evidence="2">Leaf</tissue>
    </source>
</reference>
<protein>
    <recommendedName>
        <fullName evidence="4">Serine carboxypeptidase</fullName>
    </recommendedName>
</protein>
<evidence type="ECO:0000313" key="2">
    <source>
        <dbReference type="EMBL" id="KAK9058306.1"/>
    </source>
</evidence>
<dbReference type="GO" id="GO:0004185">
    <property type="term" value="F:serine-type carboxypeptidase activity"/>
    <property type="evidence" value="ECO:0007669"/>
    <property type="project" value="InterPro"/>
</dbReference>
<dbReference type="InterPro" id="IPR029058">
    <property type="entry name" value="AB_hydrolase_fold"/>
</dbReference>
<accession>A0AAP0GQY9</accession>
<evidence type="ECO:0008006" key="4">
    <source>
        <dbReference type="Google" id="ProtNLM"/>
    </source>
</evidence>
<comment type="caution">
    <text evidence="2">The sequence shown here is derived from an EMBL/GenBank/DDBJ whole genome shotgun (WGS) entry which is preliminary data.</text>
</comment>
<dbReference type="GO" id="GO:0006508">
    <property type="term" value="P:proteolysis"/>
    <property type="evidence" value="ECO:0007669"/>
    <property type="project" value="InterPro"/>
</dbReference>
<name>A0AAP0GQY9_9ASTR</name>
<organism evidence="2 3">
    <name type="scientific">Deinandra increscens subsp. villosa</name>
    <dbReference type="NCBI Taxonomy" id="3103831"/>
    <lineage>
        <taxon>Eukaryota</taxon>
        <taxon>Viridiplantae</taxon>
        <taxon>Streptophyta</taxon>
        <taxon>Embryophyta</taxon>
        <taxon>Tracheophyta</taxon>
        <taxon>Spermatophyta</taxon>
        <taxon>Magnoliopsida</taxon>
        <taxon>eudicotyledons</taxon>
        <taxon>Gunneridae</taxon>
        <taxon>Pentapetalae</taxon>
        <taxon>asterids</taxon>
        <taxon>campanulids</taxon>
        <taxon>Asterales</taxon>
        <taxon>Asteraceae</taxon>
        <taxon>Asteroideae</taxon>
        <taxon>Heliantheae alliance</taxon>
        <taxon>Madieae</taxon>
        <taxon>Madiinae</taxon>
        <taxon>Deinandra</taxon>
    </lineage>
</organism>
<gene>
    <name evidence="2" type="ORF">SSX86_023147</name>
</gene>
<dbReference type="EMBL" id="JBCNJP010000023">
    <property type="protein sequence ID" value="KAK9058306.1"/>
    <property type="molecule type" value="Genomic_DNA"/>
</dbReference>